<dbReference type="EMBL" id="QLIX01000009">
    <property type="protein sequence ID" value="RAI58417.1"/>
    <property type="molecule type" value="Genomic_DNA"/>
</dbReference>
<keyword evidence="1" id="KW-1133">Transmembrane helix</keyword>
<dbReference type="AlphaFoldDB" id="A0A327M7G6"/>
<evidence type="ECO:0000256" key="1">
    <source>
        <dbReference type="SAM" id="Phobius"/>
    </source>
</evidence>
<reference evidence="3" key="1">
    <citation type="submission" date="2018-06" db="EMBL/GenBank/DDBJ databases">
        <authorList>
            <person name="Khan S.A."/>
        </authorList>
    </citation>
    <scope>NUCLEOTIDE SEQUENCE [LARGE SCALE GENOMIC DNA]</scope>
    <source>
        <strain evidence="3">DB-1506</strain>
    </source>
</reference>
<name>A0A327M7G6_9PROT</name>
<sequence length="90" mass="9814">MTLVFIALLALSWTGLSLAVLAMLLKRLGPPRQAAWRAFGLSLGINTVSAAYATPGEPLSAVLLILLCHALLLPPLLLAARREERREERR</sequence>
<comment type="caution">
    <text evidence="2">The sequence shown here is derived from an EMBL/GenBank/DDBJ whole genome shotgun (WGS) entry which is preliminary data.</text>
</comment>
<keyword evidence="3" id="KW-1185">Reference proteome</keyword>
<dbReference type="Proteomes" id="UP000249065">
    <property type="component" value="Unassembled WGS sequence"/>
</dbReference>
<evidence type="ECO:0000313" key="2">
    <source>
        <dbReference type="EMBL" id="RAI58417.1"/>
    </source>
</evidence>
<organism evidence="2 3">
    <name type="scientific">Roseicella frigidaeris</name>
    <dbReference type="NCBI Taxonomy" id="2230885"/>
    <lineage>
        <taxon>Bacteria</taxon>
        <taxon>Pseudomonadati</taxon>
        <taxon>Pseudomonadota</taxon>
        <taxon>Alphaproteobacteria</taxon>
        <taxon>Acetobacterales</taxon>
        <taxon>Roseomonadaceae</taxon>
        <taxon>Roseicella</taxon>
    </lineage>
</organism>
<feature type="transmembrane region" description="Helical" evidence="1">
    <location>
        <begin position="59"/>
        <end position="80"/>
    </location>
</feature>
<feature type="transmembrane region" description="Helical" evidence="1">
    <location>
        <begin position="6"/>
        <end position="25"/>
    </location>
</feature>
<keyword evidence="1" id="KW-0472">Membrane</keyword>
<protein>
    <submittedName>
        <fullName evidence="2">Uncharacterized protein</fullName>
    </submittedName>
</protein>
<proteinExistence type="predicted"/>
<gene>
    <name evidence="2" type="ORF">DOO78_13770</name>
</gene>
<dbReference type="OrthoDB" id="7283363at2"/>
<accession>A0A327M7G6</accession>
<keyword evidence="1" id="KW-0812">Transmembrane</keyword>
<evidence type="ECO:0000313" key="3">
    <source>
        <dbReference type="Proteomes" id="UP000249065"/>
    </source>
</evidence>
<dbReference type="RefSeq" id="WP_111470381.1">
    <property type="nucleotide sequence ID" value="NZ_QLIX01000009.1"/>
</dbReference>